<sequence length="218" mass="25035">MSQVQARAVEMMSQHGFLGVPVETFEDAGRRQFVALLGQGLCPESRVLDIGCGCLRTAYWLVRFLDPNCYHGIEPARARVEYGLEYLFTPQLLAQKQPRFDFNPRFDSSMFRTRFDYFLAGSIWTHASKWQIEATLDSFVRDSTPTGVFLPSYLPASNPDEDYRGDHWVGTSHESDTPGVIRHSLSWIEEQCRKRGLRVDEVPGEAFDSQYWLRVTRA</sequence>
<accession>A0ABU4XGW9</accession>
<dbReference type="InterPro" id="IPR029063">
    <property type="entry name" value="SAM-dependent_MTases_sf"/>
</dbReference>
<comment type="caution">
    <text evidence="1">The sequence shown here is derived from an EMBL/GenBank/DDBJ whole genome shotgun (WGS) entry which is preliminary data.</text>
</comment>
<evidence type="ECO:0000313" key="1">
    <source>
        <dbReference type="EMBL" id="MDX8474014.1"/>
    </source>
</evidence>
<evidence type="ECO:0008006" key="3">
    <source>
        <dbReference type="Google" id="ProtNLM"/>
    </source>
</evidence>
<dbReference type="RefSeq" id="WP_320317355.1">
    <property type="nucleotide sequence ID" value="NZ_JAVIIX010000010.1"/>
</dbReference>
<reference evidence="1 2" key="1">
    <citation type="submission" date="2023-08" db="EMBL/GenBank/DDBJ databases">
        <title>Implementing the SeqCode for naming new Mesorhizobium species isolated from Vachellia karroo root nodules.</title>
        <authorList>
            <person name="Van Lill M."/>
        </authorList>
    </citation>
    <scope>NUCLEOTIDE SEQUENCE [LARGE SCALE GENOMIC DNA]</scope>
    <source>
        <strain evidence="1 2">VK23A</strain>
    </source>
</reference>
<dbReference type="Proteomes" id="UP001271780">
    <property type="component" value="Unassembled WGS sequence"/>
</dbReference>
<dbReference type="SUPFAM" id="SSF53335">
    <property type="entry name" value="S-adenosyl-L-methionine-dependent methyltransferases"/>
    <property type="match status" value="1"/>
</dbReference>
<proteinExistence type="predicted"/>
<name>A0ABU4XGW9_9HYPH</name>
<evidence type="ECO:0000313" key="2">
    <source>
        <dbReference type="Proteomes" id="UP001271780"/>
    </source>
</evidence>
<protein>
    <recommendedName>
        <fullName evidence="3">Class I SAM-dependent methyltransferase</fullName>
    </recommendedName>
</protein>
<keyword evidence="2" id="KW-1185">Reference proteome</keyword>
<dbReference type="EMBL" id="JAVIIZ010000011">
    <property type="protein sequence ID" value="MDX8474014.1"/>
    <property type="molecule type" value="Genomic_DNA"/>
</dbReference>
<gene>
    <name evidence="1" type="ORF">RFM27_18205</name>
</gene>
<organism evidence="1 2">
    <name type="scientific">Mesorhizobium dulcispinae</name>
    <dbReference type="NCBI Taxonomy" id="3072316"/>
    <lineage>
        <taxon>Bacteria</taxon>
        <taxon>Pseudomonadati</taxon>
        <taxon>Pseudomonadota</taxon>
        <taxon>Alphaproteobacteria</taxon>
        <taxon>Hyphomicrobiales</taxon>
        <taxon>Phyllobacteriaceae</taxon>
        <taxon>Mesorhizobium</taxon>
    </lineage>
</organism>
<dbReference type="Gene3D" id="3.40.50.150">
    <property type="entry name" value="Vaccinia Virus protein VP39"/>
    <property type="match status" value="1"/>
</dbReference>